<keyword evidence="2" id="KW-1185">Reference proteome</keyword>
<reference evidence="1 2" key="1">
    <citation type="submission" date="2018-10" db="EMBL/GenBank/DDBJ databases">
        <authorList>
            <consortium name="IHU Genomes"/>
        </authorList>
    </citation>
    <scope>NUCLEOTIDE SEQUENCE [LARGE SCALE GENOMIC DNA]</scope>
    <source>
        <strain evidence="1 2">A1</strain>
    </source>
</reference>
<comment type="caution">
    <text evidence="1">The sequence shown here is derived from an EMBL/GenBank/DDBJ whole genome shotgun (WGS) entry which is preliminary data.</text>
</comment>
<evidence type="ECO:0000313" key="1">
    <source>
        <dbReference type="EMBL" id="VBB18306.1"/>
    </source>
</evidence>
<accession>A0A5K0UB59</accession>
<gene>
    <name evidence="1" type="ORF">YASMINEVIRUS_769</name>
</gene>
<sequence>MFKLVVVPLSSVGQIDPQRVVLNNLQIADSAHNLQLMICASMGWFQLYKGKTYYDLESYLRSHDMNTHLIAKRNPVIPDNCKLVVPGYSPTDPKSWMEYEVIFSCRPKPYATAEVLTHWPTLDTNREALKKAGGITGSSEQTEVLNVKPTVLSDGSVIKKLPDEFLKETSPLAKLQRNEAILHIIPV</sequence>
<name>A0A5K0UB59_9VIRU</name>
<proteinExistence type="predicted"/>
<evidence type="ECO:0000313" key="2">
    <source>
        <dbReference type="Proteomes" id="UP000594342"/>
    </source>
</evidence>
<protein>
    <submittedName>
        <fullName evidence="1">Uncharacterized protein</fullName>
    </submittedName>
</protein>
<dbReference type="EMBL" id="UPSH01000001">
    <property type="protein sequence ID" value="VBB18306.1"/>
    <property type="molecule type" value="Genomic_DNA"/>
</dbReference>
<dbReference type="Proteomes" id="UP000594342">
    <property type="component" value="Unassembled WGS sequence"/>
</dbReference>
<organism evidence="1 2">
    <name type="scientific">Yasminevirus sp. GU-2018</name>
    <dbReference type="NCBI Taxonomy" id="2420051"/>
    <lineage>
        <taxon>Viruses</taxon>
        <taxon>Varidnaviria</taxon>
        <taxon>Bamfordvirae</taxon>
        <taxon>Nucleocytoviricota</taxon>
        <taxon>Megaviricetes</taxon>
        <taxon>Imitervirales</taxon>
        <taxon>Mimiviridae</taxon>
        <taxon>Klosneuvirinae</taxon>
        <taxon>Yasminevirus</taxon>
        <taxon>Yasminevirus saudimassiliense</taxon>
    </lineage>
</organism>